<sequence length="288" mass="33114">MGERDGVLETLLFCAWKRTDRRGYFKVDWHTLNLETREISETLITMPPEVGDGFSAVSCRNHVFVLGGACPMDPSCPDGKTRKIHSHDHVFCFDSDHPDHGWKKAPPMSVPRWRPTAVAAEGKIYAFMGYDLAHFADIFDVSGSGWKLLTPPSDVDMGPLRLSYPVLFDSPRSRILVHFGTHDFNGKYPLYAYYIDDESWQCLNEDFGPWPHGVALVDGLFYCLLYPDVDRDLYCFSNQSCPLEPQHFYGKGEALATAFLWQRRDYLKDFARLVETFVNKPYFRFKVI</sequence>
<dbReference type="SUPFAM" id="SSF117281">
    <property type="entry name" value="Kelch motif"/>
    <property type="match status" value="1"/>
</dbReference>
<evidence type="ECO:0000313" key="2">
    <source>
        <dbReference type="Proteomes" id="UP001472677"/>
    </source>
</evidence>
<keyword evidence="2" id="KW-1185">Reference proteome</keyword>
<dbReference type="InterPro" id="IPR015915">
    <property type="entry name" value="Kelch-typ_b-propeller"/>
</dbReference>
<reference evidence="1 2" key="1">
    <citation type="journal article" date="2024" name="G3 (Bethesda)">
        <title>Genome assembly of Hibiscus sabdariffa L. provides insights into metabolisms of medicinal natural products.</title>
        <authorList>
            <person name="Kim T."/>
        </authorList>
    </citation>
    <scope>NUCLEOTIDE SEQUENCE [LARGE SCALE GENOMIC DNA]</scope>
    <source>
        <strain evidence="1">TK-2024</strain>
        <tissue evidence="1">Old leaves</tissue>
    </source>
</reference>
<dbReference type="Gene3D" id="2.120.10.80">
    <property type="entry name" value="Kelch-type beta propeller"/>
    <property type="match status" value="1"/>
</dbReference>
<accession>A0ABR2E274</accession>
<proteinExistence type="predicted"/>
<evidence type="ECO:0000313" key="1">
    <source>
        <dbReference type="EMBL" id="KAK8551281.1"/>
    </source>
</evidence>
<protein>
    <submittedName>
        <fullName evidence="1">Uncharacterized protein</fullName>
    </submittedName>
</protein>
<comment type="caution">
    <text evidence="1">The sequence shown here is derived from an EMBL/GenBank/DDBJ whole genome shotgun (WGS) entry which is preliminary data.</text>
</comment>
<dbReference type="Proteomes" id="UP001472677">
    <property type="component" value="Unassembled WGS sequence"/>
</dbReference>
<name>A0ABR2E274_9ROSI</name>
<gene>
    <name evidence="1" type="ORF">V6N12_039929</name>
</gene>
<dbReference type="EMBL" id="JBBPBM010000020">
    <property type="protein sequence ID" value="KAK8551281.1"/>
    <property type="molecule type" value="Genomic_DNA"/>
</dbReference>
<organism evidence="1 2">
    <name type="scientific">Hibiscus sabdariffa</name>
    <name type="common">roselle</name>
    <dbReference type="NCBI Taxonomy" id="183260"/>
    <lineage>
        <taxon>Eukaryota</taxon>
        <taxon>Viridiplantae</taxon>
        <taxon>Streptophyta</taxon>
        <taxon>Embryophyta</taxon>
        <taxon>Tracheophyta</taxon>
        <taxon>Spermatophyta</taxon>
        <taxon>Magnoliopsida</taxon>
        <taxon>eudicotyledons</taxon>
        <taxon>Gunneridae</taxon>
        <taxon>Pentapetalae</taxon>
        <taxon>rosids</taxon>
        <taxon>malvids</taxon>
        <taxon>Malvales</taxon>
        <taxon>Malvaceae</taxon>
        <taxon>Malvoideae</taxon>
        <taxon>Hibiscus</taxon>
    </lineage>
</organism>